<reference evidence="2 3" key="1">
    <citation type="submission" date="2016-11" db="EMBL/GenBank/DDBJ databases">
        <authorList>
            <person name="Jaros S."/>
            <person name="Januszkiewicz K."/>
            <person name="Wedrychowicz H."/>
        </authorList>
    </citation>
    <scope>NUCLEOTIDE SEQUENCE [LARGE SCALE GENOMIC DNA]</scope>
    <source>
        <strain evidence="2 3">DSM 15480</strain>
    </source>
</reference>
<evidence type="ECO:0000256" key="1">
    <source>
        <dbReference type="SAM" id="Phobius"/>
    </source>
</evidence>
<feature type="transmembrane region" description="Helical" evidence="1">
    <location>
        <begin position="37"/>
        <end position="57"/>
    </location>
</feature>
<dbReference type="RefSeq" id="WP_073112476.1">
    <property type="nucleotide sequence ID" value="NZ_FQZY01000062.1"/>
</dbReference>
<evidence type="ECO:0000313" key="3">
    <source>
        <dbReference type="Proteomes" id="UP000184301"/>
    </source>
</evidence>
<dbReference type="OrthoDB" id="1929673at2"/>
<dbReference type="STRING" id="1121950.SAMN02745243_03301"/>
<evidence type="ECO:0000313" key="2">
    <source>
        <dbReference type="EMBL" id="SHK59510.1"/>
    </source>
</evidence>
<organism evidence="2 3">
    <name type="scientific">Hespellia stercorisuis DSM 15480</name>
    <dbReference type="NCBI Taxonomy" id="1121950"/>
    <lineage>
        <taxon>Bacteria</taxon>
        <taxon>Bacillati</taxon>
        <taxon>Bacillota</taxon>
        <taxon>Clostridia</taxon>
        <taxon>Lachnospirales</taxon>
        <taxon>Lachnospiraceae</taxon>
        <taxon>Hespellia</taxon>
    </lineage>
</organism>
<dbReference type="InterPro" id="IPR032111">
    <property type="entry name" value="Clostridium_phage_holin"/>
</dbReference>
<keyword evidence="1" id="KW-0472">Membrane</keyword>
<dbReference type="Proteomes" id="UP000184301">
    <property type="component" value="Unassembled WGS sequence"/>
</dbReference>
<keyword evidence="1" id="KW-0812">Transmembrane</keyword>
<sequence>MDLGNLSDYYIVIVVLACLVVGYCIKNITWLDAVSNEYIPMIMAILGAVLGCIAKGHLSLDNIVYGALSGLASTGLHQMFKRTIHCMGEKREDGK</sequence>
<proteinExistence type="predicted"/>
<keyword evidence="3" id="KW-1185">Reference proteome</keyword>
<dbReference type="Pfam" id="PF16079">
    <property type="entry name" value="Phage_holin_5_2"/>
    <property type="match status" value="1"/>
</dbReference>
<name>A0A1M6TRG7_9FIRM</name>
<gene>
    <name evidence="2" type="ORF">SAMN02745243_03301</name>
</gene>
<accession>A0A1M6TRG7</accession>
<dbReference type="AlphaFoldDB" id="A0A1M6TRG7"/>
<protein>
    <submittedName>
        <fullName evidence="2">Phage holin family Hol44, holin superfamily V</fullName>
    </submittedName>
</protein>
<dbReference type="EMBL" id="FQZY01000062">
    <property type="protein sequence ID" value="SHK59510.1"/>
    <property type="molecule type" value="Genomic_DNA"/>
</dbReference>
<feature type="transmembrane region" description="Helical" evidence="1">
    <location>
        <begin position="6"/>
        <end position="25"/>
    </location>
</feature>
<keyword evidence="1" id="KW-1133">Transmembrane helix</keyword>